<comment type="caution">
    <text evidence="2">The sequence shown here is derived from an EMBL/GenBank/DDBJ whole genome shotgun (WGS) entry which is preliminary data.</text>
</comment>
<reference evidence="2 3" key="1">
    <citation type="submission" date="2023-11" db="EMBL/GenBank/DDBJ databases">
        <title>Halocaridina rubra genome assembly.</title>
        <authorList>
            <person name="Smith C."/>
        </authorList>
    </citation>
    <scope>NUCLEOTIDE SEQUENCE [LARGE SCALE GENOMIC DNA]</scope>
    <source>
        <strain evidence="2">EP-1</strain>
        <tissue evidence="2">Whole</tissue>
    </source>
</reference>
<keyword evidence="1" id="KW-0472">Membrane</keyword>
<sequence>MEEAPSDGEIKARTKDTILNDNVAQEATELDIDRRRFEIANEKVLKVFISLGIVALQKKNGDYVLSKVKFTLSCIFWTVFPLIFISLVFTTSHHINGSYQDTDPEYCNYSSPETIFFDRTKLMIWFFSFSAIQTISLASINSCLSRLLEEISTLSRFQGSFTIPLKVEIIGRGPRDRFIAEGKDCTVFFLLPGIMMFLSHLSLAVWWLICFLQFMNRHYFQCEWPYILTHFVTSIQPFLTNNFLIFLCKWLLGIYEELLKYMIATSSQWEKPQIRLLRQYLTKLQEIFTYMNNGFFKVTIGINYVNACAGAIASLFNILQGVNQVVYIIPLFWHLYFITSPCKYGLLLMNK</sequence>
<feature type="non-terminal residue" evidence="2">
    <location>
        <position position="351"/>
    </location>
</feature>
<protein>
    <submittedName>
        <fullName evidence="2">Uncharacterized protein</fullName>
    </submittedName>
</protein>
<evidence type="ECO:0000256" key="1">
    <source>
        <dbReference type="SAM" id="Phobius"/>
    </source>
</evidence>
<gene>
    <name evidence="2" type="ORF">SK128_027327</name>
</gene>
<organism evidence="2 3">
    <name type="scientific">Halocaridina rubra</name>
    <name type="common">Hawaiian red shrimp</name>
    <dbReference type="NCBI Taxonomy" id="373956"/>
    <lineage>
        <taxon>Eukaryota</taxon>
        <taxon>Metazoa</taxon>
        <taxon>Ecdysozoa</taxon>
        <taxon>Arthropoda</taxon>
        <taxon>Crustacea</taxon>
        <taxon>Multicrustacea</taxon>
        <taxon>Malacostraca</taxon>
        <taxon>Eumalacostraca</taxon>
        <taxon>Eucarida</taxon>
        <taxon>Decapoda</taxon>
        <taxon>Pleocyemata</taxon>
        <taxon>Caridea</taxon>
        <taxon>Atyoidea</taxon>
        <taxon>Atyidae</taxon>
        <taxon>Halocaridina</taxon>
    </lineage>
</organism>
<feature type="transmembrane region" description="Helical" evidence="1">
    <location>
        <begin position="68"/>
        <end position="89"/>
    </location>
</feature>
<dbReference type="AlphaFoldDB" id="A0AAN8XE94"/>
<keyword evidence="1" id="KW-1133">Transmembrane helix</keyword>
<name>A0AAN8XE94_HALRR</name>
<accession>A0AAN8XE94</accession>
<feature type="transmembrane region" description="Helical" evidence="1">
    <location>
        <begin position="325"/>
        <end position="346"/>
    </location>
</feature>
<feature type="transmembrane region" description="Helical" evidence="1">
    <location>
        <begin position="122"/>
        <end position="144"/>
    </location>
</feature>
<evidence type="ECO:0000313" key="2">
    <source>
        <dbReference type="EMBL" id="KAK7082647.1"/>
    </source>
</evidence>
<dbReference type="Proteomes" id="UP001381693">
    <property type="component" value="Unassembled WGS sequence"/>
</dbReference>
<keyword evidence="3" id="KW-1185">Reference proteome</keyword>
<evidence type="ECO:0000313" key="3">
    <source>
        <dbReference type="Proteomes" id="UP001381693"/>
    </source>
</evidence>
<keyword evidence="1" id="KW-0812">Transmembrane</keyword>
<proteinExistence type="predicted"/>
<feature type="transmembrane region" description="Helical" evidence="1">
    <location>
        <begin position="227"/>
        <end position="252"/>
    </location>
</feature>
<dbReference type="EMBL" id="JAXCGZ010003932">
    <property type="protein sequence ID" value="KAK7082647.1"/>
    <property type="molecule type" value="Genomic_DNA"/>
</dbReference>
<feature type="transmembrane region" description="Helical" evidence="1">
    <location>
        <begin position="187"/>
        <end position="215"/>
    </location>
</feature>
<feature type="transmembrane region" description="Helical" evidence="1">
    <location>
        <begin position="295"/>
        <end position="319"/>
    </location>
</feature>